<dbReference type="SUPFAM" id="SSF56281">
    <property type="entry name" value="Metallo-hydrolase/oxidoreductase"/>
    <property type="match status" value="1"/>
</dbReference>
<dbReference type="Proteomes" id="UP000029386">
    <property type="component" value="Unassembled WGS sequence"/>
</dbReference>
<accession>A0A087RLK2</accession>
<dbReference type="GO" id="GO:0008270">
    <property type="term" value="F:zinc ion binding"/>
    <property type="evidence" value="ECO:0007669"/>
    <property type="project" value="UniProtKB-UniRule"/>
</dbReference>
<evidence type="ECO:0000256" key="3">
    <source>
        <dbReference type="ARBA" id="ARBA00022694"/>
    </source>
</evidence>
<evidence type="ECO:0000313" key="12">
    <source>
        <dbReference type="Proteomes" id="UP000029386"/>
    </source>
</evidence>
<keyword evidence="12" id="KW-1185">Reference proteome</keyword>
<keyword evidence="6 9" id="KW-0255">Endonuclease</keyword>
<dbReference type="AlphaFoldDB" id="A0A087RLK2"/>
<feature type="binding site" evidence="9">
    <location>
        <position position="64"/>
    </location>
    <ligand>
        <name>Zn(2+)</name>
        <dbReference type="ChEBI" id="CHEBI:29105"/>
        <label>2</label>
        <note>catalytic</note>
    </ligand>
</feature>
<gene>
    <name evidence="9 11" type="primary">rnz</name>
    <name evidence="11" type="ORF">AAA799D11_01711</name>
</gene>
<dbReference type="FunFam" id="3.60.15.10:FF:000002">
    <property type="entry name" value="Ribonuclease Z"/>
    <property type="match status" value="1"/>
</dbReference>
<dbReference type="CDD" id="cd07717">
    <property type="entry name" value="RNaseZ_ZiPD-like_MBL-fold"/>
    <property type="match status" value="1"/>
</dbReference>
<dbReference type="InterPro" id="IPR013471">
    <property type="entry name" value="RNase_Z/BN"/>
</dbReference>
<keyword evidence="7 9" id="KW-0378">Hydrolase</keyword>
<keyword evidence="3 9" id="KW-0819">tRNA processing</keyword>
<comment type="cofactor">
    <cofactor evidence="9">
        <name>Zn(2+)</name>
        <dbReference type="ChEBI" id="CHEBI:29105"/>
    </cofactor>
    <text evidence="9">Binds 2 Zn(2+) ions.</text>
</comment>
<proteinExistence type="inferred from homology"/>
<feature type="binding site" evidence="9">
    <location>
        <position position="137"/>
    </location>
    <ligand>
        <name>Zn(2+)</name>
        <dbReference type="ChEBI" id="CHEBI:29105"/>
        <label>1</label>
        <note>catalytic</note>
    </ligand>
</feature>
<comment type="similarity">
    <text evidence="9">Belongs to the RNase Z family.</text>
</comment>
<evidence type="ECO:0000256" key="7">
    <source>
        <dbReference type="ARBA" id="ARBA00022801"/>
    </source>
</evidence>
<evidence type="ECO:0000256" key="8">
    <source>
        <dbReference type="ARBA" id="ARBA00022833"/>
    </source>
</evidence>
<dbReference type="STRING" id="1502291.AAA799D11_01711"/>
<feature type="binding site" evidence="9">
    <location>
        <position position="265"/>
    </location>
    <ligand>
        <name>Zn(2+)</name>
        <dbReference type="ChEBI" id="CHEBI:29105"/>
        <label>2</label>
        <note>catalytic</note>
    </ligand>
</feature>
<dbReference type="Pfam" id="PF12706">
    <property type="entry name" value="Lactamase_B_2"/>
    <property type="match status" value="1"/>
</dbReference>
<dbReference type="HAMAP" id="MF_01818">
    <property type="entry name" value="RNase_Z_BN"/>
    <property type="match status" value="1"/>
</dbReference>
<dbReference type="InterPro" id="IPR001279">
    <property type="entry name" value="Metallo-B-lactamas"/>
</dbReference>
<dbReference type="GO" id="GO:0042802">
    <property type="term" value="F:identical protein binding"/>
    <property type="evidence" value="ECO:0007669"/>
    <property type="project" value="UniProtKB-ARBA"/>
</dbReference>
<comment type="caution">
    <text evidence="11">The sequence shown here is derived from an EMBL/GenBank/DDBJ whole genome shotgun (WGS) entry which is preliminary data.</text>
</comment>
<feature type="binding site" evidence="9">
    <location>
        <position position="62"/>
    </location>
    <ligand>
        <name>Zn(2+)</name>
        <dbReference type="ChEBI" id="CHEBI:29105"/>
        <label>1</label>
        <note>catalytic</note>
    </ligand>
</feature>
<feature type="active site" description="Proton acceptor" evidence="9">
    <location>
        <position position="64"/>
    </location>
</feature>
<dbReference type="EC" id="3.1.26.11" evidence="9"/>
<evidence type="ECO:0000256" key="9">
    <source>
        <dbReference type="HAMAP-Rule" id="MF_01818"/>
    </source>
</evidence>
<evidence type="ECO:0000256" key="6">
    <source>
        <dbReference type="ARBA" id="ARBA00022759"/>
    </source>
</evidence>
<evidence type="ECO:0000256" key="5">
    <source>
        <dbReference type="ARBA" id="ARBA00022723"/>
    </source>
</evidence>
<sequence>MKLVFLGTSAAQPTENRGLSCICLEREGEILMFDAGEAAQISYMKSGLGWNKKMKIFVTHLHGDHCVGILGLLQTMSMQNRTETLEIFGPSGIEEFIAANIKVLNFGLSFPVIINTIKDEQIFENEKFSIRTCKANHSIVAFSYLFEEKDKPGRFNVEKAKELRIPEGELWNKLQNGNEIKINDKIIRPEDVLGEKRPGKKIGISGDTMPTKELEEFFEECDYLVFDSTFLEDEKQKAQDTCHSTAKQAATLGKNARVKNLILTHFSARYKDEVEHLKEAKEIHDSVITARDLLEIEIK</sequence>
<keyword evidence="4 9" id="KW-0540">Nuclease</keyword>
<feature type="domain" description="Metallo-beta-lactamase" evidence="10">
    <location>
        <begin position="197"/>
        <end position="266"/>
    </location>
</feature>
<evidence type="ECO:0000259" key="10">
    <source>
        <dbReference type="Pfam" id="PF12706"/>
    </source>
</evidence>
<comment type="catalytic activity">
    <reaction evidence="1 9">
        <text>Endonucleolytic cleavage of RNA, removing extra 3' nucleotides from tRNA precursor, generating 3' termini of tRNAs. A 3'-hydroxy group is left at the tRNA terminus and a 5'-phosphoryl group is left at the trailer molecule.</text>
        <dbReference type="EC" id="3.1.26.11"/>
    </reaction>
</comment>
<evidence type="ECO:0000256" key="4">
    <source>
        <dbReference type="ARBA" id="ARBA00022722"/>
    </source>
</evidence>
<protein>
    <recommendedName>
        <fullName evidence="9">Ribonuclease Z</fullName>
        <shortName evidence="9">RNase Z</shortName>
        <ecNumber evidence="9">3.1.26.11</ecNumber>
    </recommendedName>
    <alternativeName>
        <fullName evidence="9">tRNA 3 endonuclease</fullName>
    </alternativeName>
    <alternativeName>
        <fullName evidence="9">tRNase Z</fullName>
    </alternativeName>
</protein>
<comment type="subunit">
    <text evidence="2 9">Homodimer.</text>
</comment>
<reference evidence="11 12" key="1">
    <citation type="submission" date="2014-06" db="EMBL/GenBank/DDBJ databases">
        <authorList>
            <person name="Ngugi D.K."/>
            <person name="Blom J."/>
            <person name="Alam I."/>
            <person name="Rashid M."/>
            <person name="Baalawi W."/>
            <person name="Zhang G."/>
            <person name="Hikmawan T."/>
            <person name="Guan Y."/>
            <person name="Antunes A."/>
            <person name="Siam R."/>
            <person name="El-Dorry H."/>
            <person name="Bajic V."/>
            <person name="Stingl U."/>
        </authorList>
    </citation>
    <scope>NUCLEOTIDE SEQUENCE [LARGE SCALE GENOMIC DNA]</scope>
    <source>
        <strain evidence="11">SCGC AAA799-D11</strain>
    </source>
</reference>
<dbReference type="InterPro" id="IPR036866">
    <property type="entry name" value="RibonucZ/Hydroxyglut_hydro"/>
</dbReference>
<keyword evidence="5 9" id="KW-0479">Metal-binding</keyword>
<keyword evidence="8 9" id="KW-0862">Zinc</keyword>
<feature type="binding site" evidence="9">
    <location>
        <position position="207"/>
    </location>
    <ligand>
        <name>Zn(2+)</name>
        <dbReference type="ChEBI" id="CHEBI:29105"/>
        <label>1</label>
        <note>catalytic</note>
    </ligand>
</feature>
<feature type="binding site" evidence="9">
    <location>
        <position position="65"/>
    </location>
    <ligand>
        <name>Zn(2+)</name>
        <dbReference type="ChEBI" id="CHEBI:29105"/>
        <label>2</label>
        <note>catalytic</note>
    </ligand>
</feature>
<feature type="binding site" evidence="9">
    <location>
        <position position="207"/>
    </location>
    <ligand>
        <name>Zn(2+)</name>
        <dbReference type="ChEBI" id="CHEBI:29105"/>
        <label>2</label>
        <note>catalytic</note>
    </ligand>
</feature>
<comment type="function">
    <text evidence="9">Zinc phosphodiesterase, which displays some tRNA 3'-processing endonuclease activity. Probably involved in tRNA maturation, by removing a 3'-trailer from precursor tRNA.</text>
</comment>
<feature type="binding site" evidence="9">
    <location>
        <position position="60"/>
    </location>
    <ligand>
        <name>Zn(2+)</name>
        <dbReference type="ChEBI" id="CHEBI:29105"/>
        <label>1</label>
        <note>catalytic</note>
    </ligand>
</feature>
<dbReference type="NCBIfam" id="TIGR02651">
    <property type="entry name" value="RNase_Z"/>
    <property type="match status" value="1"/>
</dbReference>
<dbReference type="GO" id="GO:0042781">
    <property type="term" value="F:3'-tRNA processing endoribonuclease activity"/>
    <property type="evidence" value="ECO:0007669"/>
    <property type="project" value="UniProtKB-UniRule"/>
</dbReference>
<evidence type="ECO:0000256" key="1">
    <source>
        <dbReference type="ARBA" id="ARBA00000402"/>
    </source>
</evidence>
<dbReference type="EMBL" id="JOSY01000077">
    <property type="protein sequence ID" value="KFM14356.1"/>
    <property type="molecule type" value="Genomic_DNA"/>
</dbReference>
<dbReference type="PANTHER" id="PTHR46018:SF2">
    <property type="entry name" value="ZINC PHOSPHODIESTERASE ELAC PROTEIN 1"/>
    <property type="match status" value="1"/>
</dbReference>
<dbReference type="Gene3D" id="3.60.15.10">
    <property type="entry name" value="Ribonuclease Z/Hydroxyacylglutathione hydrolase-like"/>
    <property type="match status" value="1"/>
</dbReference>
<evidence type="ECO:0000256" key="2">
    <source>
        <dbReference type="ARBA" id="ARBA00011738"/>
    </source>
</evidence>
<dbReference type="Pfam" id="PF23023">
    <property type="entry name" value="Anti-Pycsar_Apyc1"/>
    <property type="match status" value="1"/>
</dbReference>
<organism evidence="11 12">
    <name type="scientific">Marine Group I thaumarchaeote SCGC AAA799-D11</name>
    <dbReference type="NCBI Taxonomy" id="1502291"/>
    <lineage>
        <taxon>Archaea</taxon>
        <taxon>Nitrososphaerota</taxon>
        <taxon>Marine Group I</taxon>
    </lineage>
</organism>
<name>A0A087RLK2_9ARCH</name>
<dbReference type="PATRIC" id="fig|1502291.3.peg.1541"/>
<dbReference type="NCBIfam" id="NF000801">
    <property type="entry name" value="PRK00055.1-3"/>
    <property type="match status" value="1"/>
</dbReference>
<evidence type="ECO:0000313" key="11">
    <source>
        <dbReference type="EMBL" id="KFM14356.1"/>
    </source>
</evidence>
<dbReference type="PANTHER" id="PTHR46018">
    <property type="entry name" value="ZINC PHOSPHODIESTERASE ELAC PROTEIN 1"/>
    <property type="match status" value="1"/>
</dbReference>